<keyword evidence="3" id="KW-1185">Reference proteome</keyword>
<evidence type="ECO:0000313" key="3">
    <source>
        <dbReference type="Proteomes" id="UP000044602"/>
    </source>
</evidence>
<feature type="compositionally biased region" description="Basic residues" evidence="1">
    <location>
        <begin position="20"/>
        <end position="35"/>
    </location>
</feature>
<organism evidence="2 3">
    <name type="scientific">Verticillium longisporum</name>
    <name type="common">Verticillium dahliae var. longisporum</name>
    <dbReference type="NCBI Taxonomy" id="100787"/>
    <lineage>
        <taxon>Eukaryota</taxon>
        <taxon>Fungi</taxon>
        <taxon>Dikarya</taxon>
        <taxon>Ascomycota</taxon>
        <taxon>Pezizomycotina</taxon>
        <taxon>Sordariomycetes</taxon>
        <taxon>Hypocreomycetidae</taxon>
        <taxon>Glomerellales</taxon>
        <taxon>Plectosphaerellaceae</taxon>
        <taxon>Verticillium</taxon>
    </lineage>
</organism>
<feature type="compositionally biased region" description="Basic residues" evidence="1">
    <location>
        <begin position="42"/>
        <end position="57"/>
    </location>
</feature>
<feature type="compositionally biased region" description="Basic and acidic residues" evidence="1">
    <location>
        <begin position="93"/>
        <end position="112"/>
    </location>
</feature>
<protein>
    <submittedName>
        <fullName evidence="2">Uncharacterized protein</fullName>
    </submittedName>
</protein>
<name>A0A0G4MD88_VERLO</name>
<feature type="compositionally biased region" description="Low complexity" evidence="1">
    <location>
        <begin position="121"/>
        <end position="131"/>
    </location>
</feature>
<evidence type="ECO:0000313" key="2">
    <source>
        <dbReference type="EMBL" id="CRK31880.1"/>
    </source>
</evidence>
<dbReference type="AlphaFoldDB" id="A0A0G4MD88"/>
<accession>A0A0G4MD88</accession>
<dbReference type="EMBL" id="CVQH01021916">
    <property type="protein sequence ID" value="CRK31880.1"/>
    <property type="molecule type" value="Genomic_DNA"/>
</dbReference>
<feature type="compositionally biased region" description="Basic residues" evidence="1">
    <location>
        <begin position="81"/>
        <end position="92"/>
    </location>
</feature>
<sequence length="145" mass="16578">MRALRDEIRSSLQLHGSPAVHKRHAPRLSPSRRRHDVSPRRAGQRRHYGQHNGRARVKLYPAVRHTPLPPRHGLPLDRHATAHLHQRLHHRARQDCQHARPPDTPPRSDKLARRPRHAGRRAGLLRGHPALHAVEPAVPRRGVGC</sequence>
<proteinExistence type="predicted"/>
<dbReference type="Proteomes" id="UP000044602">
    <property type="component" value="Unassembled WGS sequence"/>
</dbReference>
<gene>
    <name evidence="2" type="ORF">BN1708_018863</name>
</gene>
<feature type="region of interest" description="Disordered" evidence="1">
    <location>
        <begin position="1"/>
        <end position="145"/>
    </location>
</feature>
<reference evidence="2 3" key="1">
    <citation type="submission" date="2015-05" db="EMBL/GenBank/DDBJ databases">
        <authorList>
            <person name="Wang D.B."/>
            <person name="Wang M."/>
        </authorList>
    </citation>
    <scope>NUCLEOTIDE SEQUENCE [LARGE SCALE GENOMIC DNA]</scope>
    <source>
        <strain evidence="2">VL1</strain>
    </source>
</reference>
<evidence type="ECO:0000256" key="1">
    <source>
        <dbReference type="SAM" id="MobiDB-lite"/>
    </source>
</evidence>